<evidence type="ECO:0008006" key="3">
    <source>
        <dbReference type="Google" id="ProtNLM"/>
    </source>
</evidence>
<organism evidence="1 2">
    <name type="scientific">Pontivivens ytuae</name>
    <dbReference type="NCBI Taxonomy" id="2789856"/>
    <lineage>
        <taxon>Bacteria</taxon>
        <taxon>Pseudomonadati</taxon>
        <taxon>Pseudomonadota</taxon>
        <taxon>Alphaproteobacteria</taxon>
        <taxon>Rhodobacterales</taxon>
        <taxon>Paracoccaceae</taxon>
        <taxon>Pontivivens</taxon>
    </lineage>
</organism>
<dbReference type="SUPFAM" id="SSF53098">
    <property type="entry name" value="Ribonuclease H-like"/>
    <property type="match status" value="1"/>
</dbReference>
<dbReference type="EMBL" id="CP064942">
    <property type="protein sequence ID" value="QPH55658.1"/>
    <property type="molecule type" value="Genomic_DNA"/>
</dbReference>
<dbReference type="RefSeq" id="WP_196104920.1">
    <property type="nucleotide sequence ID" value="NZ_CP064942.1"/>
</dbReference>
<keyword evidence="2" id="KW-1185">Reference proteome</keyword>
<protein>
    <recommendedName>
        <fullName evidence="3">Exonuclease domain-containing protein</fullName>
    </recommendedName>
</protein>
<dbReference type="AlphaFoldDB" id="A0A7S9QE43"/>
<dbReference type="Gene3D" id="3.30.420.10">
    <property type="entry name" value="Ribonuclease H-like superfamily/Ribonuclease H"/>
    <property type="match status" value="1"/>
</dbReference>
<evidence type="ECO:0000313" key="2">
    <source>
        <dbReference type="Proteomes" id="UP000594800"/>
    </source>
</evidence>
<evidence type="ECO:0000313" key="1">
    <source>
        <dbReference type="EMBL" id="QPH55658.1"/>
    </source>
</evidence>
<dbReference type="InterPro" id="IPR012337">
    <property type="entry name" value="RNaseH-like_sf"/>
</dbReference>
<dbReference type="GO" id="GO:0003676">
    <property type="term" value="F:nucleic acid binding"/>
    <property type="evidence" value="ECO:0007669"/>
    <property type="project" value="InterPro"/>
</dbReference>
<gene>
    <name evidence="1" type="ORF">I0K15_08000</name>
</gene>
<dbReference type="InterPro" id="IPR036397">
    <property type="entry name" value="RNaseH_sf"/>
</dbReference>
<sequence>MLLFIDFEASSLSDRSWPIEIGFAWIGVDEAVHSTGRLIRPDPSWDEADWSPASAAVHGIPRPALAIAMPAAEVADWAREMIGEAVLLSDAPTFDQRWLDRLLAAGGISEGPKIHDLDAAAADTFSARSLDEEGAILAFYKALDRTPHPHRAEADARGLAEAWAAAETVKRRQAENGSRRPD</sequence>
<reference evidence="1 2" key="1">
    <citation type="submission" date="2020-11" db="EMBL/GenBank/DDBJ databases">
        <title>Description of Pontivivens ytuae sp. nov. isolated from deep sea sediment of Mariana Trench.</title>
        <authorList>
            <person name="Wang Z."/>
            <person name="Sun Q.-L."/>
            <person name="Xu X.-D."/>
            <person name="Tang Y.-Z."/>
            <person name="Zhang J."/>
        </authorList>
    </citation>
    <scope>NUCLEOTIDE SEQUENCE [LARGE SCALE GENOMIC DNA]</scope>
    <source>
        <strain evidence="1 2">MT2928</strain>
    </source>
</reference>
<dbReference type="KEGG" id="poz:I0K15_08000"/>
<accession>A0A7S9QE43</accession>
<dbReference type="Proteomes" id="UP000594800">
    <property type="component" value="Chromosome"/>
</dbReference>
<name>A0A7S9QE43_9RHOB</name>
<proteinExistence type="predicted"/>